<dbReference type="Pfam" id="PF14559">
    <property type="entry name" value="TPR_19"/>
    <property type="match status" value="1"/>
</dbReference>
<dbReference type="SUPFAM" id="SSF48452">
    <property type="entry name" value="TPR-like"/>
    <property type="match status" value="3"/>
</dbReference>
<reference evidence="2 3" key="1">
    <citation type="submission" date="2018-06" db="EMBL/GenBank/DDBJ databases">
        <authorList>
            <consortium name="Pathogen Informatics"/>
            <person name="Doyle S."/>
        </authorList>
    </citation>
    <scope>NUCLEOTIDE SEQUENCE [LARGE SCALE GENOMIC DNA]</scope>
    <source>
        <strain evidence="2 3">NCTC11179</strain>
    </source>
</reference>
<dbReference type="AlphaFoldDB" id="A0A378RLC5"/>
<dbReference type="Gene3D" id="1.25.40.10">
    <property type="entry name" value="Tetratricopeptide repeat domain"/>
    <property type="match status" value="3"/>
</dbReference>
<dbReference type="InterPro" id="IPR011990">
    <property type="entry name" value="TPR-like_helical_dom_sf"/>
</dbReference>
<dbReference type="Proteomes" id="UP000255024">
    <property type="component" value="Unassembled WGS sequence"/>
</dbReference>
<feature type="repeat" description="TPR" evidence="1">
    <location>
        <begin position="202"/>
        <end position="235"/>
    </location>
</feature>
<dbReference type="GO" id="GO:0012505">
    <property type="term" value="C:endomembrane system"/>
    <property type="evidence" value="ECO:0007669"/>
    <property type="project" value="UniProtKB-ARBA"/>
</dbReference>
<gene>
    <name evidence="2" type="ORF">NCTC11179_00601</name>
</gene>
<protein>
    <submittedName>
        <fullName evidence="2">Tetratricopeptide repeat protein</fullName>
    </submittedName>
</protein>
<dbReference type="PROSITE" id="PS50005">
    <property type="entry name" value="TPR"/>
    <property type="match status" value="4"/>
</dbReference>
<dbReference type="EMBL" id="UGQL01000001">
    <property type="protein sequence ID" value="STZ27071.1"/>
    <property type="molecule type" value="Genomic_DNA"/>
</dbReference>
<dbReference type="GO" id="GO:0032991">
    <property type="term" value="C:protein-containing complex"/>
    <property type="evidence" value="ECO:0007669"/>
    <property type="project" value="UniProtKB-ARBA"/>
</dbReference>
<keyword evidence="1" id="KW-0802">TPR repeat</keyword>
<evidence type="ECO:0000313" key="2">
    <source>
        <dbReference type="EMBL" id="STZ27071.1"/>
    </source>
</evidence>
<dbReference type="PANTHER" id="PTHR12558">
    <property type="entry name" value="CELL DIVISION CYCLE 16,23,27"/>
    <property type="match status" value="1"/>
</dbReference>
<dbReference type="InterPro" id="IPR019734">
    <property type="entry name" value="TPR_rpt"/>
</dbReference>
<dbReference type="Pfam" id="PF13432">
    <property type="entry name" value="TPR_16"/>
    <property type="match status" value="1"/>
</dbReference>
<accession>A0A378RLC5</accession>
<dbReference type="Pfam" id="PF13181">
    <property type="entry name" value="TPR_8"/>
    <property type="match status" value="1"/>
</dbReference>
<dbReference type="Pfam" id="PF09295">
    <property type="entry name" value="ChAPs"/>
    <property type="match status" value="1"/>
</dbReference>
<proteinExistence type="predicted"/>
<dbReference type="GO" id="GO:0051301">
    <property type="term" value="P:cell division"/>
    <property type="evidence" value="ECO:0007669"/>
    <property type="project" value="TreeGrafter"/>
</dbReference>
<dbReference type="SMART" id="SM00028">
    <property type="entry name" value="TPR"/>
    <property type="match status" value="9"/>
</dbReference>
<dbReference type="RefSeq" id="WP_115090089.1">
    <property type="nucleotide sequence ID" value="NZ_CP068107.1"/>
</dbReference>
<evidence type="ECO:0000256" key="1">
    <source>
        <dbReference type="PROSITE-ProRule" id="PRU00339"/>
    </source>
</evidence>
<evidence type="ECO:0000313" key="3">
    <source>
        <dbReference type="Proteomes" id="UP000255024"/>
    </source>
</evidence>
<feature type="repeat" description="TPR" evidence="1">
    <location>
        <begin position="100"/>
        <end position="133"/>
    </location>
</feature>
<dbReference type="GO" id="GO:0016192">
    <property type="term" value="P:vesicle-mediated transport"/>
    <property type="evidence" value="ECO:0007669"/>
    <property type="project" value="UniProtKB-ARBA"/>
</dbReference>
<organism evidence="2 3">
    <name type="scientific">Myroides odoratus</name>
    <name type="common">Flavobacterium odoratum</name>
    <dbReference type="NCBI Taxonomy" id="256"/>
    <lineage>
        <taxon>Bacteria</taxon>
        <taxon>Pseudomonadati</taxon>
        <taxon>Bacteroidota</taxon>
        <taxon>Flavobacteriia</taxon>
        <taxon>Flavobacteriales</taxon>
        <taxon>Flavobacteriaceae</taxon>
        <taxon>Myroides</taxon>
    </lineage>
</organism>
<keyword evidence="3" id="KW-1185">Reference proteome</keyword>
<feature type="repeat" description="TPR" evidence="1">
    <location>
        <begin position="270"/>
        <end position="303"/>
    </location>
</feature>
<dbReference type="InterPro" id="IPR015374">
    <property type="entry name" value="ChAPs"/>
</dbReference>
<dbReference type="PANTHER" id="PTHR12558:SF44">
    <property type="entry name" value="TETRATRICOPEPTIDE REPEAT-CONTAINING PROTEIN"/>
    <property type="match status" value="1"/>
</dbReference>
<dbReference type="GO" id="GO:0005737">
    <property type="term" value="C:cytoplasm"/>
    <property type="evidence" value="ECO:0007669"/>
    <property type="project" value="UniProtKB-ARBA"/>
</dbReference>
<name>A0A378RLC5_MYROD</name>
<feature type="repeat" description="TPR" evidence="1">
    <location>
        <begin position="304"/>
        <end position="337"/>
    </location>
</feature>
<sequence length="465" mass="54666">MDFNKNEEEENNLSLARFESMLKTNKILFFDSEEFENIILHYLDSGKINLAKKALKLALDQHPTSIGLKLVEVEILIFQNKLEAADRLLDEIEQVEPQNDEVYIHRASIYSKKGNHLEAIKALEKALTITEDLADIYSLLGMEYLFIDEIEKAKQSFILCLENDDEEQSTLYNIIYCFDFLNENEAAITYLNSFIDKNPYSEIAWHQLGRQYYAQKNYDKAVWAFSYATLIDEQFLGAYLEKGKSLEKLQQYQEAIDNYMITLELDAPSSYVLLRIGICYEALNNFPLAIQYYKKTVHEDPMLDKGWIALTDIYIKENQFDKALVTLQKAINIDELNERYWIRYAVLNRNLLQFKEAEVGYRKATELGEYILDYWMDWADILYLLEEYESAIDKLLQIEETHPHAVEIYYRLAVYYFATYQNEEALAWLKKGFATDFDKVSIIETLFPAQWENPLLQQAIKDYTP</sequence>